<evidence type="ECO:0000256" key="5">
    <source>
        <dbReference type="SAM" id="Phobius"/>
    </source>
</evidence>
<evidence type="ECO:0000256" key="4">
    <source>
        <dbReference type="ARBA" id="ARBA00023136"/>
    </source>
</evidence>
<feature type="transmembrane region" description="Helical" evidence="5">
    <location>
        <begin position="268"/>
        <end position="284"/>
    </location>
</feature>
<dbReference type="EMBL" id="JAPPUX010000002">
    <property type="protein sequence ID" value="MCY4726483.1"/>
    <property type="molecule type" value="Genomic_DNA"/>
</dbReference>
<dbReference type="InterPro" id="IPR049453">
    <property type="entry name" value="Memb_transporter_dom"/>
</dbReference>
<feature type="transmembrane region" description="Helical" evidence="5">
    <location>
        <begin position="135"/>
        <end position="156"/>
    </location>
</feature>
<reference evidence="7" key="1">
    <citation type="submission" date="2022-08" db="EMBL/GenBank/DDBJ databases">
        <title>Genome sequencing of Nocardioides sp. STR2.</title>
        <authorList>
            <person name="So Y."/>
        </authorList>
    </citation>
    <scope>NUCLEOTIDE SEQUENCE</scope>
    <source>
        <strain evidence="7">STR2</strain>
    </source>
</reference>
<proteinExistence type="predicted"/>
<comment type="caution">
    <text evidence="7">The sequence shown here is derived from an EMBL/GenBank/DDBJ whole genome shotgun (WGS) entry which is preliminary data.</text>
</comment>
<feature type="transmembrane region" description="Helical" evidence="5">
    <location>
        <begin position="304"/>
        <end position="321"/>
    </location>
</feature>
<keyword evidence="3 5" id="KW-1133">Transmembrane helix</keyword>
<keyword evidence="4 5" id="KW-0472">Membrane</keyword>
<feature type="transmembrane region" description="Helical" evidence="5">
    <location>
        <begin position="62"/>
        <end position="81"/>
    </location>
</feature>
<feature type="domain" description="Integral membrane bound transporter" evidence="6">
    <location>
        <begin position="188"/>
        <end position="311"/>
    </location>
</feature>
<evidence type="ECO:0000256" key="2">
    <source>
        <dbReference type="ARBA" id="ARBA00022692"/>
    </source>
</evidence>
<dbReference type="Proteomes" id="UP001074726">
    <property type="component" value="Unassembled WGS sequence"/>
</dbReference>
<gene>
    <name evidence="7" type="ORF">NYO98_09345</name>
</gene>
<feature type="transmembrane region" description="Helical" evidence="5">
    <location>
        <begin position="176"/>
        <end position="202"/>
    </location>
</feature>
<accession>A0ABT4CC01</accession>
<sequence length="334" mass="34063">MKPHSSSGAAVRWQWNGALRGAVTAAPAAAVALWDVQAAAALAVGLLPVCSLPLAPGRPARLRSGLVGVLAALSVFLGGFLAQWPVVATLGLALAGGLLGHVVAARPGPVSMLGLVICLPLFAVGLSYPGAGEVAGLALDLLVGTAWSVLVALAWPEHPAPPAPRAPTPPPALLVTYGWVAGVTGAVCAAIGFAASLEHVGWAPAAALLVMRPDPPTQRLRSLDRLGDVVIGALAAIALVLADPPDWVYGAAILLVMTAATAVAGSRWYVLPTLTTCLVFIMLLARDPGDAAMRFWERVVETGLGVGIAAVAGFVVLPALVRRRASRPDRQART</sequence>
<keyword evidence="8" id="KW-1185">Reference proteome</keyword>
<keyword evidence="2 5" id="KW-0812">Transmembrane</keyword>
<dbReference type="RefSeq" id="WP_268111356.1">
    <property type="nucleotide sequence ID" value="NZ_JAPPUX010000002.1"/>
</dbReference>
<evidence type="ECO:0000256" key="3">
    <source>
        <dbReference type="ARBA" id="ARBA00022989"/>
    </source>
</evidence>
<comment type="subcellular location">
    <subcellularLocation>
        <location evidence="1">Membrane</location>
        <topology evidence="1">Multi-pass membrane protein</topology>
    </subcellularLocation>
</comment>
<protein>
    <submittedName>
        <fullName evidence="7">FUSC family protein</fullName>
    </submittedName>
</protein>
<name>A0ABT4CC01_9ACTN</name>
<evidence type="ECO:0000259" key="6">
    <source>
        <dbReference type="Pfam" id="PF13515"/>
    </source>
</evidence>
<evidence type="ECO:0000256" key="1">
    <source>
        <dbReference type="ARBA" id="ARBA00004141"/>
    </source>
</evidence>
<dbReference type="Pfam" id="PF13515">
    <property type="entry name" value="FUSC_2"/>
    <property type="match status" value="1"/>
</dbReference>
<feature type="transmembrane region" description="Helical" evidence="5">
    <location>
        <begin position="110"/>
        <end position="128"/>
    </location>
</feature>
<evidence type="ECO:0000313" key="7">
    <source>
        <dbReference type="EMBL" id="MCY4726483.1"/>
    </source>
</evidence>
<organism evidence="7 8">
    <name type="scientific">Nocardioides pini</name>
    <dbReference type="NCBI Taxonomy" id="2975053"/>
    <lineage>
        <taxon>Bacteria</taxon>
        <taxon>Bacillati</taxon>
        <taxon>Actinomycetota</taxon>
        <taxon>Actinomycetes</taxon>
        <taxon>Propionibacteriales</taxon>
        <taxon>Nocardioidaceae</taxon>
        <taxon>Nocardioides</taxon>
    </lineage>
</organism>
<evidence type="ECO:0000313" key="8">
    <source>
        <dbReference type="Proteomes" id="UP001074726"/>
    </source>
</evidence>